<keyword evidence="2" id="KW-1185">Reference proteome</keyword>
<gene>
    <name evidence="1" type="ORF">DC20_04890</name>
</gene>
<name>A0A0P0D2R2_9BACT</name>
<dbReference type="Proteomes" id="UP000061382">
    <property type="component" value="Chromosome"/>
</dbReference>
<reference evidence="1 2" key="1">
    <citation type="submission" date="2015-08" db="EMBL/GenBank/DDBJ databases">
        <title>Complete genome sequence of Rufibacter tibetensis strain 1351t, a radiation-resistant bacterium from tibet plateau.</title>
        <authorList>
            <person name="Dai J."/>
        </authorList>
    </citation>
    <scope>NUCLEOTIDE SEQUENCE [LARGE SCALE GENOMIC DNA]</scope>
    <source>
        <strain evidence="1 2">1351</strain>
    </source>
</reference>
<organism evidence="1 2">
    <name type="scientific">Rufibacter tibetensis</name>
    <dbReference type="NCBI Taxonomy" id="512763"/>
    <lineage>
        <taxon>Bacteria</taxon>
        <taxon>Pseudomonadati</taxon>
        <taxon>Bacteroidota</taxon>
        <taxon>Cytophagia</taxon>
        <taxon>Cytophagales</taxon>
        <taxon>Hymenobacteraceae</taxon>
        <taxon>Rufibacter</taxon>
    </lineage>
</organism>
<proteinExistence type="predicted"/>
<dbReference type="AlphaFoldDB" id="A0A0P0D2R2"/>
<dbReference type="KEGG" id="rti:DC20_04890"/>
<evidence type="ECO:0000313" key="1">
    <source>
        <dbReference type="EMBL" id="ALJ01212.1"/>
    </source>
</evidence>
<protein>
    <submittedName>
        <fullName evidence="1">Uncharacterized protein</fullName>
    </submittedName>
</protein>
<dbReference type="EMBL" id="CP012643">
    <property type="protein sequence ID" value="ALJ01212.1"/>
    <property type="molecule type" value="Genomic_DNA"/>
</dbReference>
<accession>A0A0P0D2R2</accession>
<evidence type="ECO:0000313" key="2">
    <source>
        <dbReference type="Proteomes" id="UP000061382"/>
    </source>
</evidence>
<sequence length="59" mass="7259">MQETQRAGDNVWRRRWTGRNDDARHGHVHAGFGRGRTRLHIPEHPVYFLRRQRRYFHLP</sequence>